<proteinExistence type="predicted"/>
<gene>
    <name evidence="1" type="ORF">SAMN04487988_10178</name>
</gene>
<dbReference type="Proteomes" id="UP000199642">
    <property type="component" value="Unassembled WGS sequence"/>
</dbReference>
<dbReference type="AlphaFoldDB" id="A0A1I2NLF8"/>
<sequence length="93" mass="10871">MNPDWSKVINNAVEVLQKSDNGIVLLDMYNNIMTPEEAAFNKITVTPYNALKFIQQQFASLGFDIYKKENRIKMIALLEEIDRQMNEKRKAKF</sequence>
<name>A0A1I2NLF8_9BACT</name>
<organism evidence="1 2">
    <name type="scientific">Algoriphagus hitonicola</name>
    <dbReference type="NCBI Taxonomy" id="435880"/>
    <lineage>
        <taxon>Bacteria</taxon>
        <taxon>Pseudomonadati</taxon>
        <taxon>Bacteroidota</taxon>
        <taxon>Cytophagia</taxon>
        <taxon>Cytophagales</taxon>
        <taxon>Cyclobacteriaceae</taxon>
        <taxon>Algoriphagus</taxon>
    </lineage>
</organism>
<accession>A0A1I2NLF8</accession>
<protein>
    <submittedName>
        <fullName evidence="1">Uncharacterized protein</fullName>
    </submittedName>
</protein>
<reference evidence="2" key="1">
    <citation type="submission" date="2016-10" db="EMBL/GenBank/DDBJ databases">
        <authorList>
            <person name="Varghese N."/>
            <person name="Submissions S."/>
        </authorList>
    </citation>
    <scope>NUCLEOTIDE SEQUENCE [LARGE SCALE GENOMIC DNA]</scope>
    <source>
        <strain evidence="2">DSM 19315</strain>
    </source>
</reference>
<dbReference type="EMBL" id="FOPC01000001">
    <property type="protein sequence ID" value="SFG02286.1"/>
    <property type="molecule type" value="Genomic_DNA"/>
</dbReference>
<evidence type="ECO:0000313" key="1">
    <source>
        <dbReference type="EMBL" id="SFG02286.1"/>
    </source>
</evidence>
<keyword evidence="2" id="KW-1185">Reference proteome</keyword>
<evidence type="ECO:0000313" key="2">
    <source>
        <dbReference type="Proteomes" id="UP000199642"/>
    </source>
</evidence>